<sequence>MVASFLLIAQNRDLRIKISERGMAPVRCDPRGLEHTGGMESFGGMWAPIAIGDGFPAARSALRRDRYSPR</sequence>
<dbReference type="EMBL" id="BMMH01000002">
    <property type="protein sequence ID" value="GGK98500.1"/>
    <property type="molecule type" value="Genomic_DNA"/>
</dbReference>
<evidence type="ECO:0000313" key="1">
    <source>
        <dbReference type="EMBL" id="GGK98500.1"/>
    </source>
</evidence>
<dbReference type="Proteomes" id="UP000638263">
    <property type="component" value="Unassembled WGS sequence"/>
</dbReference>
<reference evidence="1" key="2">
    <citation type="submission" date="2020-09" db="EMBL/GenBank/DDBJ databases">
        <authorList>
            <person name="Sun Q."/>
            <person name="Zhou Y."/>
        </authorList>
    </citation>
    <scope>NUCLEOTIDE SEQUENCE</scope>
    <source>
        <strain evidence="1">CGMCC 4.3508</strain>
    </source>
</reference>
<accession>A0A917RAG8</accession>
<keyword evidence="2" id="KW-1185">Reference proteome</keyword>
<organism evidence="1 2">
    <name type="scientific">Nocardia jinanensis</name>
    <dbReference type="NCBI Taxonomy" id="382504"/>
    <lineage>
        <taxon>Bacteria</taxon>
        <taxon>Bacillati</taxon>
        <taxon>Actinomycetota</taxon>
        <taxon>Actinomycetes</taxon>
        <taxon>Mycobacteriales</taxon>
        <taxon>Nocardiaceae</taxon>
        <taxon>Nocardia</taxon>
    </lineage>
</organism>
<reference evidence="1" key="1">
    <citation type="journal article" date="2014" name="Int. J. Syst. Evol. Microbiol.">
        <title>Complete genome sequence of Corynebacterium casei LMG S-19264T (=DSM 44701T), isolated from a smear-ripened cheese.</title>
        <authorList>
            <consortium name="US DOE Joint Genome Institute (JGI-PGF)"/>
            <person name="Walter F."/>
            <person name="Albersmeier A."/>
            <person name="Kalinowski J."/>
            <person name="Ruckert C."/>
        </authorList>
    </citation>
    <scope>NUCLEOTIDE SEQUENCE</scope>
    <source>
        <strain evidence="1">CGMCC 4.3508</strain>
    </source>
</reference>
<gene>
    <name evidence="1" type="ORF">GCM10011588_11350</name>
</gene>
<dbReference type="AlphaFoldDB" id="A0A917RAG8"/>
<protein>
    <submittedName>
        <fullName evidence="1">Uncharacterized protein</fullName>
    </submittedName>
</protein>
<name>A0A917RAG8_9NOCA</name>
<comment type="caution">
    <text evidence="1">The sequence shown here is derived from an EMBL/GenBank/DDBJ whole genome shotgun (WGS) entry which is preliminary data.</text>
</comment>
<proteinExistence type="predicted"/>
<evidence type="ECO:0000313" key="2">
    <source>
        <dbReference type="Proteomes" id="UP000638263"/>
    </source>
</evidence>